<accession>A0A2A5ATB6</accession>
<sequence length="237" mass="27897">MSPIVSDSTAQRFRWLLAELLVIVLGILIAFQVDEWRTNRDNRSIEIEGLAAIYQDLDIEMREIQSTQEYMRLNRQNWLRMMALLRMDTELSEEDIYSAFGRYTTLRLQPNNSAFTSLVESGRISLISNEELQLSLVNFFQIRQPRIHFINQTHNARTMEYIDILLLDIDFVTSSDFEATRDYDYRLTIPIENFPSHPSLMRVLVDLDLSYERTISRLSETLVIIEDIQHSIRAQIK</sequence>
<evidence type="ECO:0000313" key="3">
    <source>
        <dbReference type="Proteomes" id="UP000218327"/>
    </source>
</evidence>
<keyword evidence="1" id="KW-0472">Membrane</keyword>
<comment type="caution">
    <text evidence="2">The sequence shown here is derived from an EMBL/GenBank/DDBJ whole genome shotgun (WGS) entry which is preliminary data.</text>
</comment>
<gene>
    <name evidence="2" type="ORF">COA96_14275</name>
</gene>
<dbReference type="AlphaFoldDB" id="A0A2A5ATB6"/>
<protein>
    <submittedName>
        <fullName evidence="2">Uncharacterized protein</fullName>
    </submittedName>
</protein>
<organism evidence="2 3">
    <name type="scientific">SAR86 cluster bacterium</name>
    <dbReference type="NCBI Taxonomy" id="2030880"/>
    <lineage>
        <taxon>Bacteria</taxon>
        <taxon>Pseudomonadati</taxon>
        <taxon>Pseudomonadota</taxon>
        <taxon>Gammaproteobacteria</taxon>
        <taxon>SAR86 cluster</taxon>
    </lineage>
</organism>
<name>A0A2A5ATB6_9GAMM</name>
<keyword evidence="1" id="KW-0812">Transmembrane</keyword>
<dbReference type="InterPro" id="IPR045749">
    <property type="entry name" value="DUF6090"/>
</dbReference>
<evidence type="ECO:0000256" key="1">
    <source>
        <dbReference type="SAM" id="Phobius"/>
    </source>
</evidence>
<reference evidence="3" key="1">
    <citation type="submission" date="2017-08" db="EMBL/GenBank/DDBJ databases">
        <title>A dynamic microbial community with high functional redundancy inhabits the cold, oxic subseafloor aquifer.</title>
        <authorList>
            <person name="Tully B.J."/>
            <person name="Wheat C.G."/>
            <person name="Glazer B.T."/>
            <person name="Huber J.A."/>
        </authorList>
    </citation>
    <scope>NUCLEOTIDE SEQUENCE [LARGE SCALE GENOMIC DNA]</scope>
</reference>
<feature type="transmembrane region" description="Helical" evidence="1">
    <location>
        <begin position="12"/>
        <end position="33"/>
    </location>
</feature>
<evidence type="ECO:0000313" key="2">
    <source>
        <dbReference type="EMBL" id="PCJ22492.1"/>
    </source>
</evidence>
<dbReference type="Pfam" id="PF19578">
    <property type="entry name" value="DUF6090"/>
    <property type="match status" value="1"/>
</dbReference>
<dbReference type="EMBL" id="NVVJ01000059">
    <property type="protein sequence ID" value="PCJ22492.1"/>
    <property type="molecule type" value="Genomic_DNA"/>
</dbReference>
<dbReference type="Proteomes" id="UP000218327">
    <property type="component" value="Unassembled WGS sequence"/>
</dbReference>
<proteinExistence type="predicted"/>
<keyword evidence="1" id="KW-1133">Transmembrane helix</keyword>